<keyword evidence="7 12" id="KW-0658">Purine biosynthesis</keyword>
<evidence type="ECO:0000256" key="12">
    <source>
        <dbReference type="HAMAP-Rule" id="MF_00138"/>
    </source>
</evidence>
<keyword evidence="6 13" id="KW-0547">Nucleotide-binding</keyword>
<dbReference type="SUPFAM" id="SSF52440">
    <property type="entry name" value="PreATP-grasp domain"/>
    <property type="match status" value="1"/>
</dbReference>
<evidence type="ECO:0000256" key="2">
    <source>
        <dbReference type="ARBA" id="ARBA00001946"/>
    </source>
</evidence>
<dbReference type="InterPro" id="IPR020560">
    <property type="entry name" value="PRibGlycinamide_synth_C-dom"/>
</dbReference>
<comment type="similarity">
    <text evidence="9 12">Belongs to the GARS family.</text>
</comment>
<comment type="pathway">
    <text evidence="3 12">Purine metabolism; IMP biosynthesis via de novo pathway; N(1)-(5-phospho-D-ribosyl)glycinamide from 5-phospho-alpha-D-ribose 1-diphosphate: step 2/2.</text>
</comment>
<dbReference type="RefSeq" id="WP_208056810.1">
    <property type="nucleotide sequence ID" value="NZ_JAGEMK010000010.1"/>
</dbReference>
<dbReference type="PROSITE" id="PS50975">
    <property type="entry name" value="ATP_GRASP"/>
    <property type="match status" value="1"/>
</dbReference>
<evidence type="ECO:0000256" key="8">
    <source>
        <dbReference type="ARBA" id="ARBA00022840"/>
    </source>
</evidence>
<dbReference type="InterPro" id="IPR020561">
    <property type="entry name" value="PRibGlycinamid_synth_ATP-grasp"/>
</dbReference>
<comment type="cofactor">
    <cofactor evidence="2">
        <name>Mg(2+)</name>
        <dbReference type="ChEBI" id="CHEBI:18420"/>
    </cofactor>
</comment>
<evidence type="ECO:0000256" key="11">
    <source>
        <dbReference type="ARBA" id="ARBA00042864"/>
    </source>
</evidence>
<keyword evidence="5 12" id="KW-0436">Ligase</keyword>
<comment type="catalytic activity">
    <reaction evidence="12">
        <text>5-phospho-beta-D-ribosylamine + glycine + ATP = N(1)-(5-phospho-beta-D-ribosyl)glycinamide + ADP + phosphate + H(+)</text>
        <dbReference type="Rhea" id="RHEA:17453"/>
        <dbReference type="ChEBI" id="CHEBI:15378"/>
        <dbReference type="ChEBI" id="CHEBI:30616"/>
        <dbReference type="ChEBI" id="CHEBI:43474"/>
        <dbReference type="ChEBI" id="CHEBI:57305"/>
        <dbReference type="ChEBI" id="CHEBI:58681"/>
        <dbReference type="ChEBI" id="CHEBI:143788"/>
        <dbReference type="ChEBI" id="CHEBI:456216"/>
        <dbReference type="EC" id="6.3.4.13"/>
    </reaction>
</comment>
<protein>
    <recommendedName>
        <fullName evidence="4 12">Phosphoribosylamine--glycine ligase</fullName>
        <ecNumber evidence="4 12">6.3.4.13</ecNumber>
    </recommendedName>
    <alternativeName>
        <fullName evidence="12">GARS</fullName>
    </alternativeName>
    <alternativeName>
        <fullName evidence="10 12">Glycinamide ribonucleotide synthetase</fullName>
    </alternativeName>
    <alternativeName>
        <fullName evidence="11 12">Phosphoribosylglycinamide synthetase</fullName>
    </alternativeName>
</protein>
<dbReference type="HAMAP" id="MF_00138">
    <property type="entry name" value="GARS"/>
    <property type="match status" value="1"/>
</dbReference>
<dbReference type="SUPFAM" id="SSF51246">
    <property type="entry name" value="Rudiment single hybrid motif"/>
    <property type="match status" value="1"/>
</dbReference>
<organism evidence="15 16">
    <name type="scientific">Actinotalea soli</name>
    <dbReference type="NCBI Taxonomy" id="2819234"/>
    <lineage>
        <taxon>Bacteria</taxon>
        <taxon>Bacillati</taxon>
        <taxon>Actinomycetota</taxon>
        <taxon>Actinomycetes</taxon>
        <taxon>Micrococcales</taxon>
        <taxon>Cellulomonadaceae</taxon>
        <taxon>Actinotalea</taxon>
    </lineage>
</organism>
<evidence type="ECO:0000256" key="1">
    <source>
        <dbReference type="ARBA" id="ARBA00001936"/>
    </source>
</evidence>
<comment type="caution">
    <text evidence="15">The sequence shown here is derived from an EMBL/GenBank/DDBJ whole genome shotgun (WGS) entry which is preliminary data.</text>
</comment>
<comment type="cofactor">
    <cofactor evidence="1">
        <name>Mn(2+)</name>
        <dbReference type="ChEBI" id="CHEBI:29035"/>
    </cofactor>
</comment>
<keyword evidence="16" id="KW-1185">Reference proteome</keyword>
<dbReference type="InterPro" id="IPR013815">
    <property type="entry name" value="ATP_grasp_subdomain_1"/>
</dbReference>
<dbReference type="InterPro" id="IPR020562">
    <property type="entry name" value="PRibGlycinamide_synth_N"/>
</dbReference>
<sequence>MRILVIGSGAREHAIIRSLASGAVPGPTEVTPAVIGENDPEVLDGHVASGHELHAAPGNPGIASLATLHEVDPLDGAAVAGLAVELGADLVVVGPEAPLVAGVADAVREAGVPCFGPSAAAAALEGSKAFAKEVMAAAEVPTAMAHVCTDLGQVGEALDAFGPPYVVKDDGLAAGKGVVVTEDRDEALSHAERCLARGAGAAVVIEEFLDGPEISLFCLSDGRTVVPLAPAQDFKRALDGDEGPNTGGMGAYSPLPWAPEDLVEEVVARVAQPTVDEMFRRGTPFAGVLYCGLALTSRGLRVIEFNARFGDPETQVVLARLASPLCEELLAAATGRLDEQPPLRWSEDAAVTVVVAAHGYPGAVRAGDEIEGVAAAEALPGVHVLHAGTAQAEDGPLVSAGGRVLSVVGTGPDLAAARESAYTGIDQISLRGSHHRTDIATHLPTP</sequence>
<dbReference type="Pfam" id="PF02843">
    <property type="entry name" value="GARS_C"/>
    <property type="match status" value="1"/>
</dbReference>
<dbReference type="Pfam" id="PF02844">
    <property type="entry name" value="GARS_N"/>
    <property type="match status" value="1"/>
</dbReference>
<dbReference type="SMART" id="SM01210">
    <property type="entry name" value="GARS_C"/>
    <property type="match status" value="1"/>
</dbReference>
<dbReference type="InterPro" id="IPR020559">
    <property type="entry name" value="PRibGlycinamide_synth_CS"/>
</dbReference>
<dbReference type="GO" id="GO:0009113">
    <property type="term" value="P:purine nucleobase biosynthetic process"/>
    <property type="evidence" value="ECO:0007669"/>
    <property type="project" value="InterPro"/>
</dbReference>
<dbReference type="Gene3D" id="3.40.50.20">
    <property type="match status" value="1"/>
</dbReference>
<dbReference type="InterPro" id="IPR037123">
    <property type="entry name" value="PRibGlycinamide_synth_C_sf"/>
</dbReference>
<dbReference type="InterPro" id="IPR011054">
    <property type="entry name" value="Rudment_hybrid_motif"/>
</dbReference>
<dbReference type="Gene3D" id="3.30.1490.20">
    <property type="entry name" value="ATP-grasp fold, A domain"/>
    <property type="match status" value="1"/>
</dbReference>
<evidence type="ECO:0000259" key="14">
    <source>
        <dbReference type="PROSITE" id="PS50975"/>
    </source>
</evidence>
<evidence type="ECO:0000256" key="7">
    <source>
        <dbReference type="ARBA" id="ARBA00022755"/>
    </source>
</evidence>
<dbReference type="InterPro" id="IPR000115">
    <property type="entry name" value="PRibGlycinamide_synth"/>
</dbReference>
<evidence type="ECO:0000256" key="3">
    <source>
        <dbReference type="ARBA" id="ARBA00005174"/>
    </source>
</evidence>
<proteinExistence type="inferred from homology"/>
<dbReference type="AlphaFoldDB" id="A0A939RT07"/>
<gene>
    <name evidence="12 15" type="primary">purD</name>
    <name evidence="15" type="ORF">J4G33_15055</name>
</gene>
<name>A0A939RT07_9CELL</name>
<keyword evidence="8 13" id="KW-0067">ATP-binding</keyword>
<evidence type="ECO:0000256" key="6">
    <source>
        <dbReference type="ARBA" id="ARBA00022741"/>
    </source>
</evidence>
<dbReference type="PROSITE" id="PS00184">
    <property type="entry name" value="GARS"/>
    <property type="match status" value="1"/>
</dbReference>
<evidence type="ECO:0000313" key="15">
    <source>
        <dbReference type="EMBL" id="MBO1753127.1"/>
    </source>
</evidence>
<dbReference type="InterPro" id="IPR011761">
    <property type="entry name" value="ATP-grasp"/>
</dbReference>
<dbReference type="Pfam" id="PF01071">
    <property type="entry name" value="GARS_A"/>
    <property type="match status" value="1"/>
</dbReference>
<accession>A0A939RT07</accession>
<dbReference type="Proteomes" id="UP000664209">
    <property type="component" value="Unassembled WGS sequence"/>
</dbReference>
<dbReference type="PANTHER" id="PTHR43472">
    <property type="entry name" value="PHOSPHORIBOSYLAMINE--GLYCINE LIGASE"/>
    <property type="match status" value="1"/>
</dbReference>
<reference evidence="15" key="1">
    <citation type="submission" date="2021-03" db="EMBL/GenBank/DDBJ databases">
        <title>Actinotalea soli sp. nov., isolated from soil.</title>
        <authorList>
            <person name="Ping W."/>
            <person name="Zhang J."/>
        </authorList>
    </citation>
    <scope>NUCLEOTIDE SEQUENCE</scope>
    <source>
        <strain evidence="15">BY-33</strain>
    </source>
</reference>
<dbReference type="SUPFAM" id="SSF56059">
    <property type="entry name" value="Glutathione synthetase ATP-binding domain-like"/>
    <property type="match status" value="1"/>
</dbReference>
<evidence type="ECO:0000313" key="16">
    <source>
        <dbReference type="Proteomes" id="UP000664209"/>
    </source>
</evidence>
<dbReference type="GO" id="GO:0006189">
    <property type="term" value="P:'de novo' IMP biosynthetic process"/>
    <property type="evidence" value="ECO:0007669"/>
    <property type="project" value="UniProtKB-UniRule"/>
</dbReference>
<dbReference type="EC" id="6.3.4.13" evidence="4 12"/>
<evidence type="ECO:0000256" key="4">
    <source>
        <dbReference type="ARBA" id="ARBA00013255"/>
    </source>
</evidence>
<dbReference type="EMBL" id="JAGEMK010000010">
    <property type="protein sequence ID" value="MBO1753127.1"/>
    <property type="molecule type" value="Genomic_DNA"/>
</dbReference>
<dbReference type="PANTHER" id="PTHR43472:SF1">
    <property type="entry name" value="PHOSPHORIBOSYLAMINE--GLYCINE LIGASE, CHLOROPLASTIC"/>
    <property type="match status" value="1"/>
</dbReference>
<dbReference type="InterPro" id="IPR016185">
    <property type="entry name" value="PreATP-grasp_dom_sf"/>
</dbReference>
<dbReference type="GO" id="GO:0046872">
    <property type="term" value="F:metal ion binding"/>
    <property type="evidence" value="ECO:0007669"/>
    <property type="project" value="InterPro"/>
</dbReference>
<dbReference type="GO" id="GO:0005524">
    <property type="term" value="F:ATP binding"/>
    <property type="evidence" value="ECO:0007669"/>
    <property type="project" value="UniProtKB-UniRule"/>
</dbReference>
<dbReference type="Gene3D" id="3.90.600.10">
    <property type="entry name" value="Phosphoribosylglycinamide synthetase, C-terminal domain"/>
    <property type="match status" value="1"/>
</dbReference>
<dbReference type="NCBIfam" id="TIGR00877">
    <property type="entry name" value="purD"/>
    <property type="match status" value="1"/>
</dbReference>
<evidence type="ECO:0000256" key="13">
    <source>
        <dbReference type="PROSITE-ProRule" id="PRU00409"/>
    </source>
</evidence>
<evidence type="ECO:0000256" key="9">
    <source>
        <dbReference type="ARBA" id="ARBA00038345"/>
    </source>
</evidence>
<evidence type="ECO:0000256" key="5">
    <source>
        <dbReference type="ARBA" id="ARBA00022598"/>
    </source>
</evidence>
<feature type="domain" description="ATP-grasp" evidence="14">
    <location>
        <begin position="132"/>
        <end position="334"/>
    </location>
</feature>
<dbReference type="GO" id="GO:0004637">
    <property type="term" value="F:phosphoribosylamine-glycine ligase activity"/>
    <property type="evidence" value="ECO:0007669"/>
    <property type="project" value="UniProtKB-UniRule"/>
</dbReference>
<dbReference type="Gene3D" id="3.30.470.20">
    <property type="entry name" value="ATP-grasp fold, B domain"/>
    <property type="match status" value="1"/>
</dbReference>
<evidence type="ECO:0000256" key="10">
    <source>
        <dbReference type="ARBA" id="ARBA00042242"/>
    </source>
</evidence>
<dbReference type="SMART" id="SM01209">
    <property type="entry name" value="GARS_A"/>
    <property type="match status" value="1"/>
</dbReference>